<dbReference type="InterPro" id="IPR016181">
    <property type="entry name" value="Acyl_CoA_acyltransferase"/>
</dbReference>
<reference evidence="2 3" key="1">
    <citation type="submission" date="2017-08" db="EMBL/GenBank/DDBJ databases">
        <authorList>
            <person name="de Groot N.N."/>
        </authorList>
    </citation>
    <scope>NUCLEOTIDE SEQUENCE [LARGE SCALE GENOMIC DNA]</scope>
    <source>
        <strain evidence="2 3">USBA 352</strain>
    </source>
</reference>
<dbReference type="SUPFAM" id="SSF55729">
    <property type="entry name" value="Acyl-CoA N-acyltransferases (Nat)"/>
    <property type="match status" value="1"/>
</dbReference>
<dbReference type="EMBL" id="OBML01000003">
    <property type="protein sequence ID" value="SOC00926.1"/>
    <property type="molecule type" value="Genomic_DNA"/>
</dbReference>
<proteinExistence type="predicted"/>
<evidence type="ECO:0000313" key="3">
    <source>
        <dbReference type="Proteomes" id="UP000219331"/>
    </source>
</evidence>
<dbReference type="GO" id="GO:0016747">
    <property type="term" value="F:acyltransferase activity, transferring groups other than amino-acyl groups"/>
    <property type="evidence" value="ECO:0007669"/>
    <property type="project" value="InterPro"/>
</dbReference>
<accession>A0A285S204</accession>
<dbReference type="RefSeq" id="WP_067224690.1">
    <property type="nucleotide sequence ID" value="NZ_MBQE01000006.1"/>
</dbReference>
<dbReference type="AlphaFoldDB" id="A0A285S204"/>
<feature type="domain" description="N-acetyltransferase" evidence="1">
    <location>
        <begin position="8"/>
        <end position="157"/>
    </location>
</feature>
<evidence type="ECO:0000313" key="2">
    <source>
        <dbReference type="EMBL" id="SOC00926.1"/>
    </source>
</evidence>
<keyword evidence="3" id="KW-1185">Reference proteome</keyword>
<dbReference type="InterPro" id="IPR000182">
    <property type="entry name" value="GNAT_dom"/>
</dbReference>
<dbReference type="PROSITE" id="PS51186">
    <property type="entry name" value="GNAT"/>
    <property type="match status" value="1"/>
</dbReference>
<dbReference type="OrthoDB" id="7860686at2"/>
<protein>
    <submittedName>
        <fullName evidence="2">Acetyltransferase (GNAT) domain-containing protein</fullName>
    </submittedName>
</protein>
<dbReference type="Proteomes" id="UP000219331">
    <property type="component" value="Unassembled WGS sequence"/>
</dbReference>
<organism evidence="2 3">
    <name type="scientific">Stappia indica</name>
    <dbReference type="NCBI Taxonomy" id="538381"/>
    <lineage>
        <taxon>Bacteria</taxon>
        <taxon>Pseudomonadati</taxon>
        <taxon>Pseudomonadota</taxon>
        <taxon>Alphaproteobacteria</taxon>
        <taxon>Hyphomicrobiales</taxon>
        <taxon>Stappiaceae</taxon>
        <taxon>Stappia</taxon>
    </lineage>
</organism>
<evidence type="ECO:0000259" key="1">
    <source>
        <dbReference type="PROSITE" id="PS51186"/>
    </source>
</evidence>
<name>A0A285S204_9HYPH</name>
<sequence>MSASAGAFVVRVAGPDDVPALHELWTGEPDRRDWSPAASPDGLLPELDLLAAENRVWGAFRRGRPVAMAAAGELDGAMWLSVLGVARDCRGRGLSRSLLASVLGHGAFACYPALVAFVRPQRGGFLDHVGFVRLDAGQLDPGARNIAARYRLEPWARRL</sequence>
<dbReference type="Gene3D" id="3.40.630.30">
    <property type="match status" value="1"/>
</dbReference>
<gene>
    <name evidence="2" type="ORF">SAMN05421512_103401</name>
</gene>
<keyword evidence="2" id="KW-0808">Transferase</keyword>
<dbReference type="CDD" id="cd04301">
    <property type="entry name" value="NAT_SF"/>
    <property type="match status" value="1"/>
</dbReference>
<dbReference type="Pfam" id="PF00583">
    <property type="entry name" value="Acetyltransf_1"/>
    <property type="match status" value="1"/>
</dbReference>